<dbReference type="AlphaFoldDB" id="A0A2M7EBA4"/>
<evidence type="ECO:0000259" key="1">
    <source>
        <dbReference type="PROSITE" id="PS50819"/>
    </source>
</evidence>
<gene>
    <name evidence="2" type="ORF">COS09_01730</name>
</gene>
<dbReference type="Proteomes" id="UP000230766">
    <property type="component" value="Unassembled WGS sequence"/>
</dbReference>
<evidence type="ECO:0000313" key="3">
    <source>
        <dbReference type="Proteomes" id="UP000230766"/>
    </source>
</evidence>
<organism evidence="2 3">
    <name type="scientific">Candidatus Nealsonbacteria bacterium CG01_land_8_20_14_3_00_12</name>
    <dbReference type="NCBI Taxonomy" id="1974697"/>
    <lineage>
        <taxon>Bacteria</taxon>
        <taxon>Candidatus Nealsoniibacteriota</taxon>
    </lineage>
</organism>
<dbReference type="Gene3D" id="3.10.28.10">
    <property type="entry name" value="Homing endonucleases"/>
    <property type="match status" value="1"/>
</dbReference>
<comment type="caution">
    <text evidence="2">The sequence shown here is derived from an EMBL/GenBank/DDBJ whole genome shotgun (WGS) entry which is preliminary data.</text>
</comment>
<sequence>MKNYGAKIFGERKKLRKLLKLAKTNKYSAPQLAAIFKCNVKPIHGALNKAGIYLPNLGEFKKKYKCNDKFFTKLNPISAYWLGFIAADGCLYLRDGKKKSFYIALNYSDAQHLKNFKKIIETNAKIGYVKSNNSVHIGFYSVDKLFDSLVKLGIKPNKRLRIENVLVPNNLMSHFIRGVFDGDGSLSGKKITHVQFQIAGFKPLLKQIQNILIKECNVRRVKIYPLTYKKTGRAFRLQYTGAQIFRILDFLYKGSINSTRLKRKYKKYNMFKIKFRK</sequence>
<evidence type="ECO:0000313" key="2">
    <source>
        <dbReference type="EMBL" id="PIV65022.1"/>
    </source>
</evidence>
<accession>A0A2M7EBA4</accession>
<dbReference type="EMBL" id="PETJ01000046">
    <property type="protein sequence ID" value="PIV65022.1"/>
    <property type="molecule type" value="Genomic_DNA"/>
</dbReference>
<dbReference type="InterPro" id="IPR004042">
    <property type="entry name" value="Intein_endonuc_central"/>
</dbReference>
<dbReference type="InterPro" id="IPR027434">
    <property type="entry name" value="Homing_endonucl"/>
</dbReference>
<proteinExistence type="predicted"/>
<protein>
    <recommendedName>
        <fullName evidence="1">DOD-type homing endonuclease domain-containing protein</fullName>
    </recommendedName>
</protein>
<dbReference type="PROSITE" id="PS50819">
    <property type="entry name" value="INTEIN_ENDONUCLEASE"/>
    <property type="match status" value="1"/>
</dbReference>
<feature type="domain" description="DOD-type homing endonuclease" evidence="1">
    <location>
        <begin position="81"/>
        <end position="212"/>
    </location>
</feature>
<name>A0A2M7EBA4_9BACT</name>
<dbReference type="SUPFAM" id="SSF55608">
    <property type="entry name" value="Homing endonucleases"/>
    <property type="match status" value="2"/>
</dbReference>
<reference evidence="3" key="1">
    <citation type="submission" date="2017-09" db="EMBL/GenBank/DDBJ databases">
        <title>Depth-based differentiation of microbial function through sediment-hosted aquifers and enrichment of novel symbionts in the deep terrestrial subsurface.</title>
        <authorList>
            <person name="Probst A.J."/>
            <person name="Ladd B."/>
            <person name="Jarett J.K."/>
            <person name="Geller-Mcgrath D.E."/>
            <person name="Sieber C.M.K."/>
            <person name="Emerson J.B."/>
            <person name="Anantharaman K."/>
            <person name="Thomas B.C."/>
            <person name="Malmstrom R."/>
            <person name="Stieglmeier M."/>
            <person name="Klingl A."/>
            <person name="Woyke T."/>
            <person name="Ryan C.M."/>
            <person name="Banfield J.F."/>
        </authorList>
    </citation>
    <scope>NUCLEOTIDE SEQUENCE [LARGE SCALE GENOMIC DNA]</scope>
</reference>
<dbReference type="GO" id="GO:0004519">
    <property type="term" value="F:endonuclease activity"/>
    <property type="evidence" value="ECO:0007669"/>
    <property type="project" value="InterPro"/>
</dbReference>